<keyword evidence="2" id="KW-1133">Transmembrane helix</keyword>
<dbReference type="RefSeq" id="WP_309548205.1">
    <property type="nucleotide sequence ID" value="NZ_CP133762.1"/>
</dbReference>
<feature type="compositionally biased region" description="Basic residues" evidence="1">
    <location>
        <begin position="180"/>
        <end position="200"/>
    </location>
</feature>
<evidence type="ECO:0000256" key="1">
    <source>
        <dbReference type="SAM" id="MobiDB-lite"/>
    </source>
</evidence>
<evidence type="ECO:0000313" key="4">
    <source>
        <dbReference type="Proteomes" id="UP001250858"/>
    </source>
</evidence>
<evidence type="ECO:0008006" key="5">
    <source>
        <dbReference type="Google" id="ProtNLM"/>
    </source>
</evidence>
<keyword evidence="2" id="KW-0812">Transmembrane</keyword>
<accession>A0ABY9RRH3</accession>
<proteinExistence type="predicted"/>
<feature type="region of interest" description="Disordered" evidence="1">
    <location>
        <begin position="161"/>
        <end position="216"/>
    </location>
</feature>
<feature type="compositionally biased region" description="Basic and acidic residues" evidence="1">
    <location>
        <begin position="201"/>
        <end position="216"/>
    </location>
</feature>
<keyword evidence="2" id="KW-0472">Membrane</keyword>
<name>A0ABY9RRH3_9ACTN</name>
<feature type="region of interest" description="Disordered" evidence="1">
    <location>
        <begin position="125"/>
        <end position="149"/>
    </location>
</feature>
<feature type="compositionally biased region" description="Basic and acidic residues" evidence="1">
    <location>
        <begin position="131"/>
        <end position="149"/>
    </location>
</feature>
<feature type="transmembrane region" description="Helical" evidence="2">
    <location>
        <begin position="20"/>
        <end position="41"/>
    </location>
</feature>
<gene>
    <name evidence="3" type="ORF">RGF97_07935</name>
</gene>
<sequence>MAGRTSDGGTDPATGRRNGLGCVTALAVVLAAVYGLAWVFLGDSGYWPGSSLTTAWEAPRDPEASDGDGPWVAGDTVVRSRFDGLAGHELGSGKRRWEYVLPGRSETCATVVDAGAGIALVVHRQGGPATDRGRGEGQDQGGKKGREEGCVTVTAVDLAGGRELWHTTRSREEREPRLPGGRRPRGRRTRRAVRRRAAARRRPEDGRAALDHRAAR</sequence>
<reference evidence="3 4" key="1">
    <citation type="submission" date="2023-09" db="EMBL/GenBank/DDBJ databases">
        <title>Complete genome of Streptomyces roseicoloratus T14.</title>
        <authorList>
            <person name="Bashizi T."/>
            <person name="Kim M.-J."/>
            <person name="Lee G."/>
            <person name="Tagele S.B."/>
            <person name="Shin J.-H."/>
        </authorList>
    </citation>
    <scope>NUCLEOTIDE SEQUENCE [LARGE SCALE GENOMIC DNA]</scope>
    <source>
        <strain evidence="3 4">T14</strain>
    </source>
</reference>
<dbReference type="Proteomes" id="UP001250858">
    <property type="component" value="Chromosome"/>
</dbReference>
<protein>
    <recommendedName>
        <fullName evidence="5">PQQ-binding-like beta-propeller repeat protein</fullName>
    </recommendedName>
</protein>
<evidence type="ECO:0000313" key="3">
    <source>
        <dbReference type="EMBL" id="WMX44797.1"/>
    </source>
</evidence>
<keyword evidence="4" id="KW-1185">Reference proteome</keyword>
<organism evidence="3 4">
    <name type="scientific">Streptomyces roseicoloratus</name>
    <dbReference type="NCBI Taxonomy" id="2508722"/>
    <lineage>
        <taxon>Bacteria</taxon>
        <taxon>Bacillati</taxon>
        <taxon>Actinomycetota</taxon>
        <taxon>Actinomycetes</taxon>
        <taxon>Kitasatosporales</taxon>
        <taxon>Streptomycetaceae</taxon>
        <taxon>Streptomyces</taxon>
    </lineage>
</organism>
<feature type="compositionally biased region" description="Basic and acidic residues" evidence="1">
    <location>
        <begin position="163"/>
        <end position="177"/>
    </location>
</feature>
<dbReference type="EMBL" id="CP133762">
    <property type="protein sequence ID" value="WMX44797.1"/>
    <property type="molecule type" value="Genomic_DNA"/>
</dbReference>
<evidence type="ECO:0000256" key="2">
    <source>
        <dbReference type="SAM" id="Phobius"/>
    </source>
</evidence>